<dbReference type="SUPFAM" id="SSF52833">
    <property type="entry name" value="Thioredoxin-like"/>
    <property type="match status" value="1"/>
</dbReference>
<evidence type="ECO:0000313" key="2">
    <source>
        <dbReference type="Proteomes" id="UP000306954"/>
    </source>
</evidence>
<gene>
    <name evidence="1" type="ORF">E3P90_01408</name>
</gene>
<dbReference type="EMBL" id="SPOF01000012">
    <property type="protein sequence ID" value="TIB14004.1"/>
    <property type="molecule type" value="Genomic_DNA"/>
</dbReference>
<proteinExistence type="predicted"/>
<sequence length="168" mass="19435">MLNVSEYDKNKVFSVNDINEYAQLICYTQNPVFVMFKSENHDADISNFFAEVVEKLADETKDVTFISVNYVYRKRLEEPVPGSNLICAYENTRWLPCFRIYQHGQRRGSLCHFMGSKLEFEKMELDTKTLVAAAKNMVGDDEAAIDKYPLLLPDNPKDRESKEGLFII</sequence>
<name>A0A4V6TN31_WALIC</name>
<evidence type="ECO:0000313" key="1">
    <source>
        <dbReference type="EMBL" id="TIB14004.1"/>
    </source>
</evidence>
<reference evidence="1 2" key="1">
    <citation type="submission" date="2019-03" db="EMBL/GenBank/DDBJ databases">
        <title>Sequencing 23 genomes of Wallemia ichthyophaga.</title>
        <authorList>
            <person name="Gostincar C."/>
        </authorList>
    </citation>
    <scope>NUCLEOTIDE SEQUENCE [LARGE SCALE GENOMIC DNA]</scope>
    <source>
        <strain evidence="1 2">EXF-8621</strain>
    </source>
</reference>
<dbReference type="InterPro" id="IPR036249">
    <property type="entry name" value="Thioredoxin-like_sf"/>
</dbReference>
<accession>A0A4V6TN31</accession>
<dbReference type="AlphaFoldDB" id="A0A4V6TN31"/>
<evidence type="ECO:0008006" key="3">
    <source>
        <dbReference type="Google" id="ProtNLM"/>
    </source>
</evidence>
<protein>
    <recommendedName>
        <fullName evidence="3">Thioredoxin domain-containing protein</fullName>
    </recommendedName>
</protein>
<comment type="caution">
    <text evidence="1">The sequence shown here is derived from an EMBL/GenBank/DDBJ whole genome shotgun (WGS) entry which is preliminary data.</text>
</comment>
<dbReference type="Proteomes" id="UP000306954">
    <property type="component" value="Unassembled WGS sequence"/>
</dbReference>
<organism evidence="1 2">
    <name type="scientific">Wallemia ichthyophaga</name>
    <dbReference type="NCBI Taxonomy" id="245174"/>
    <lineage>
        <taxon>Eukaryota</taxon>
        <taxon>Fungi</taxon>
        <taxon>Dikarya</taxon>
        <taxon>Basidiomycota</taxon>
        <taxon>Wallemiomycotina</taxon>
        <taxon>Wallemiomycetes</taxon>
        <taxon>Wallemiales</taxon>
        <taxon>Wallemiaceae</taxon>
        <taxon>Wallemia</taxon>
    </lineage>
</organism>